<evidence type="ECO:0000313" key="2">
    <source>
        <dbReference type="WBParaSite" id="PS1159_v2.g14073.t1"/>
    </source>
</evidence>
<protein>
    <submittedName>
        <fullName evidence="2">ABC transmembrane type-1 domain-containing protein</fullName>
    </submittedName>
</protein>
<dbReference type="Proteomes" id="UP000887580">
    <property type="component" value="Unplaced"/>
</dbReference>
<reference evidence="2" key="1">
    <citation type="submission" date="2022-11" db="UniProtKB">
        <authorList>
            <consortium name="WormBaseParasite"/>
        </authorList>
    </citation>
    <scope>IDENTIFICATION</scope>
</reference>
<dbReference type="WBParaSite" id="PS1159_v2.g14073.t1">
    <property type="protein sequence ID" value="PS1159_v2.g14073.t1"/>
    <property type="gene ID" value="PS1159_v2.g14073"/>
</dbReference>
<proteinExistence type="predicted"/>
<accession>A0AC35F5Q9</accession>
<sequence length="676" mass="77773">MCLLRFFNLKDLTFLFVGIILAILTGGGLVHLTFCVGWILEILISVDNRSTEFRTEMFPFLAYYSFTAFVLGIISFFQFICFRHVALKLGRRFRRRYFQLLLLQSPEFYLSIKNKAMNERIEMDIQKLQTSFTDSLPILITILMQFFSSFGMSFYLSTKLSIPISILGLAVFLFIFILTIFTIKFTQSEHLINQESRKSIILSTTFFQWCNLHFSNGIKKSIIISLITGSLWLFMFGGMGIGALYGNLLIDTKQLLYPGYIFVIACTIIPACYRFGTIPLIWNNFISMKFAINQILTLEEKQMSKISSTDSLTNFEYKRKEFLISFYKNEITGYHESLYPRNSDAFRYIQSFALRKCKLYFIAIFFAAIFAAAPPSFTKLNGDLFEFYKGNDSKLYFEDGIHISHRYYGLGTIFCIAGFLSALFFGINGERIALHLRKSIYESFVTLDEPLSDSKKTLLVSLLTKSTTQCKSAFDISFCQFCVGIFSLIFGICFIFEKNFSTAFVSSVCFFLQAIIQYFVSRVAEIQTKRVISKRNQNRQEELDEFRKVPEISIEQKLESLNHQYSRYLHSTHHRISSVIGLEALKFFALTALPQITQAISYILCCFLTSEGYVRPVVVYKVVQTIYMSTTSISTISQFTNNIHQARLGAREMNEIFETNLDKISSTSSKAKVFAA</sequence>
<organism evidence="1 2">
    <name type="scientific">Panagrolaimus sp. PS1159</name>
    <dbReference type="NCBI Taxonomy" id="55785"/>
    <lineage>
        <taxon>Eukaryota</taxon>
        <taxon>Metazoa</taxon>
        <taxon>Ecdysozoa</taxon>
        <taxon>Nematoda</taxon>
        <taxon>Chromadorea</taxon>
        <taxon>Rhabditida</taxon>
        <taxon>Tylenchina</taxon>
        <taxon>Panagrolaimomorpha</taxon>
        <taxon>Panagrolaimoidea</taxon>
        <taxon>Panagrolaimidae</taxon>
        <taxon>Panagrolaimus</taxon>
    </lineage>
</organism>
<evidence type="ECO:0000313" key="1">
    <source>
        <dbReference type="Proteomes" id="UP000887580"/>
    </source>
</evidence>
<name>A0AC35F5Q9_9BILA</name>